<evidence type="ECO:0000259" key="15">
    <source>
        <dbReference type="PROSITE" id="PS50026"/>
    </source>
</evidence>
<reference evidence="22" key="1">
    <citation type="journal article" date="2008" name="Nature">
        <title>The amphioxus genome and the evolution of the chordate karyotype.</title>
        <authorList>
            <consortium name="US DOE Joint Genome Institute (JGI-PGF)"/>
            <person name="Putnam N.H."/>
            <person name="Butts T."/>
            <person name="Ferrier D.E.K."/>
            <person name="Furlong R.F."/>
            <person name="Hellsten U."/>
            <person name="Kawashima T."/>
            <person name="Robinson-Rechavi M."/>
            <person name="Shoguchi E."/>
            <person name="Terry A."/>
            <person name="Yu J.-K."/>
            <person name="Benito-Gutierrez E.L."/>
            <person name="Dubchak I."/>
            <person name="Garcia-Fernandez J."/>
            <person name="Gibson-Brown J.J."/>
            <person name="Grigoriev I.V."/>
            <person name="Horton A.C."/>
            <person name="de Jong P.J."/>
            <person name="Jurka J."/>
            <person name="Kapitonov V.V."/>
            <person name="Kohara Y."/>
            <person name="Kuroki Y."/>
            <person name="Lindquist E."/>
            <person name="Lucas S."/>
            <person name="Osoegawa K."/>
            <person name="Pennacchio L.A."/>
            <person name="Salamov A.A."/>
            <person name="Satou Y."/>
            <person name="Sauka-Spengler T."/>
            <person name="Schmutz J."/>
            <person name="Shin-I T."/>
            <person name="Toyoda A."/>
            <person name="Bronner-Fraser M."/>
            <person name="Fujiyama A."/>
            <person name="Holland L.Z."/>
            <person name="Holland P.W.H."/>
            <person name="Satoh N."/>
            <person name="Rokhsar D.S."/>
        </authorList>
    </citation>
    <scope>NUCLEOTIDE SEQUENCE [LARGE SCALE GENOMIC DNA]</scope>
    <source>
        <strain evidence="22">S238N-H82</strain>
        <tissue evidence="22">Testes</tissue>
    </source>
</reference>
<dbReference type="InterPro" id="IPR015919">
    <property type="entry name" value="Cadherin-like_sf"/>
</dbReference>
<evidence type="ECO:0000256" key="3">
    <source>
        <dbReference type="ARBA" id="ARBA00022536"/>
    </source>
</evidence>
<evidence type="ECO:0000256" key="10">
    <source>
        <dbReference type="PROSITE-ProRule" id="PRU00076"/>
    </source>
</evidence>
<dbReference type="GO" id="GO:0016020">
    <property type="term" value="C:membrane"/>
    <property type="evidence" value="ECO:0007669"/>
    <property type="project" value="UniProtKB-SubCell"/>
</dbReference>
<evidence type="ECO:0000259" key="21">
    <source>
        <dbReference type="PROSITE" id="PS51233"/>
    </source>
</evidence>
<dbReference type="InterPro" id="IPR056619">
    <property type="entry name" value="C8-3_MUC4"/>
</dbReference>
<gene>
    <name evidence="22" type="ORF">BRAFLDRAFT_92365</name>
</gene>
<feature type="region of interest" description="Disordered" evidence="13">
    <location>
        <begin position="684"/>
        <end position="710"/>
    </location>
</feature>
<dbReference type="Gene3D" id="2.60.120.200">
    <property type="match status" value="3"/>
</dbReference>
<dbReference type="InterPro" id="IPR001846">
    <property type="entry name" value="VWF_type-D"/>
</dbReference>
<protein>
    <submittedName>
        <fullName evidence="22">Uncharacterized protein</fullName>
    </submittedName>
</protein>
<keyword evidence="3 10" id="KW-0245">EGF-like domain</keyword>
<feature type="domain" description="FZ" evidence="16">
    <location>
        <begin position="1202"/>
        <end position="1272"/>
    </location>
</feature>
<dbReference type="Pfam" id="PF00629">
    <property type="entry name" value="MAM"/>
    <property type="match status" value="2"/>
</dbReference>
<dbReference type="SMART" id="SM00216">
    <property type="entry name" value="VWD"/>
    <property type="match status" value="1"/>
</dbReference>
<dbReference type="PANTHER" id="PTHR13802:SF52">
    <property type="entry name" value="MUCIN-4"/>
    <property type="match status" value="1"/>
</dbReference>
<dbReference type="Pfam" id="PF00086">
    <property type="entry name" value="Thyroglobulin_1"/>
    <property type="match status" value="1"/>
</dbReference>
<evidence type="ECO:0000259" key="19">
    <source>
        <dbReference type="PROSITE" id="PS51162"/>
    </source>
</evidence>
<dbReference type="PROSITE" id="PS50024">
    <property type="entry name" value="SEA"/>
    <property type="match status" value="1"/>
</dbReference>
<dbReference type="InterPro" id="IPR013783">
    <property type="entry name" value="Ig-like_fold"/>
</dbReference>
<comment type="subcellular location">
    <subcellularLocation>
        <location evidence="1">Membrane</location>
    </subcellularLocation>
</comment>
<dbReference type="SMART" id="SM00539">
    <property type="entry name" value="NIDO"/>
    <property type="match status" value="1"/>
</dbReference>
<dbReference type="SMART" id="SM00137">
    <property type="entry name" value="MAM"/>
    <property type="match status" value="2"/>
</dbReference>
<dbReference type="Pfam" id="PF01390">
    <property type="entry name" value="SEA"/>
    <property type="match status" value="1"/>
</dbReference>
<name>C3Y513_BRAFL</name>
<evidence type="ECO:0000259" key="17">
    <source>
        <dbReference type="PROSITE" id="PS50060"/>
    </source>
</evidence>
<evidence type="ECO:0000256" key="5">
    <source>
        <dbReference type="ARBA" id="ARBA00022729"/>
    </source>
</evidence>
<evidence type="ECO:0000256" key="1">
    <source>
        <dbReference type="ARBA" id="ARBA00004370"/>
    </source>
</evidence>
<dbReference type="PROSITE" id="PS51220">
    <property type="entry name" value="NIDO"/>
    <property type="match status" value="1"/>
</dbReference>
<proteinExistence type="inferred from homology"/>
<feature type="domain" description="NIDO" evidence="20">
    <location>
        <begin position="1504"/>
        <end position="1673"/>
    </location>
</feature>
<dbReference type="PROSITE" id="PS50026">
    <property type="entry name" value="EGF_3"/>
    <property type="match status" value="1"/>
</dbReference>
<evidence type="ECO:0000256" key="12">
    <source>
        <dbReference type="PROSITE-ProRule" id="PRU00500"/>
    </source>
</evidence>
<dbReference type="InterPro" id="IPR000742">
    <property type="entry name" value="EGF"/>
</dbReference>
<dbReference type="InterPro" id="IPR000998">
    <property type="entry name" value="MAM_dom"/>
</dbReference>
<comment type="similarity">
    <text evidence="2">Belongs to the nephronectin family.</text>
</comment>
<dbReference type="InParanoid" id="C3Y513"/>
<keyword evidence="8" id="KW-0472">Membrane</keyword>
<sequence>MYTDNKCLRMRYFVRGDGSRLSVYVTGPDGNSFSTWRQSSTYDGDGRDEDGMADDGRSEEEELQWSSINLNINKGWPWFKVSLDAYVAEEGEVGVDDVTLSDGSCGGEEVSPGCEPMKFERCLDMPYNFTTYPNVLGWERDLSFHLSPGTFQAFDQIADCHRDLQFYLCSFIFPECTSSGIRLPCRTFCESVTTACAARANALGLTWDPNGCQSLSDDQPYCSVPEEAQCEPIEIGMCRNAVPYNTTTFPNLLGHVSQQAFLTDQDSVNTITALMNSGCHPDVQFAVCSALVPNCVDSMRMYVTLSSPGSVVATVDMEFQNTGQAPESNEAAIATLQQYISENGGRLGRLSVSQVVGVPPATSECSPIPYDRCQNMPYSDTSFPNWLGWQGPTDAVGNATEIFGALDQISDCHKDLEFFLCSLYFPSCTSTGVIFPCRSFCDEINNACALRVLSIGIPWDTAGCTTLPISSYQEGCLAPQDTCTPIELGYCQGEVPYSRTLLPNYFGQPSTMMIEESDIHRNVSLLADTACHEHVKFLYCHMAVPECIREGVRGQPLCRTLCEEVRQNCAEEIKEIGFQFDKSTCDGIFPDSVQNDTCKMAKEFNCTFDDDTCEWMAGNNSQAARLQPASDSGNYVSLNGASSKLTSPTMYTDNKCLRMRYFVRGDISRLSVYVTGPDGNSFSTWRQSSAYDGDGRDEDGMADDGRTEEEESEWSSINLNINKGWPWFKVSLDAYVAEEGEVGVDDVTLSDGSCKGEEGVSPGCEPMKFERCLDMPYNFTTYPNVLGWERDLSFHLSPGTFQAFDQIADCHRDLQFYLCSFIFPECTPSGIRYTLLLNCLFLIAILFFLKNDNCMPMDFGYCQGVINYTSAFFPNYYGQENVVPECIEDGVRGKPVCRAVCEEVRQECSDEVDALQVPLTKEWCYATFPDSVHNDTCILFKGVNCTFDYDFCNWNQVASGSANQPWMQVASSPGQGKHVASSASSSQLLVSPRIYTDDKCMKFQYKLTGGDSRVLVKLMGPNGVSWNAWNTTTSRSVSNNWTTASISIRTGLDSVQVSIQAFVDGDGDVSIDNVTLSDGPCREEKAKCEPIMIDVCQGVVPYTATLFPNLLGHSSQQAFLSDPDSVNTVNLLMNSNCHPDIRFAVCSALVPNCVNSKQLPHCRGFCNEIRASCQPMLAMADQEWPFECEIFPFEFQGECTTPSPAQCEPIEIGMCRNAVPYNTTTFPNLLGHVSQQAFLTDQDSVNTITALMNSGCHLDVQFAVCSALVPNCVGSMQIPKAFRGIYSSSRATVRNFRPGSVVATVDMEFENTGQAPESDEAAIETLQQYISDKRGRLGSLTVSQVVGVPPGIVGRCHEHIQSVLVEQDGSLAVGVYLPQCQDDGSYENLQCHPSTGYCWCVIADGTEIPDTQTPPGQDRADCEAAMSVDLYPYGPGQGDTVVEFSDLDDGTSDRINIPAGFPFFYTRHARFYICTNGLISFGRRYCSYIPVPFRTGGSTPVIAPFWADHDLRERYGQSNVFYQEYKGKVVRLPANNGGGRGNNVAILAANVVTRVVSDVTAYGGLTGGDFDPSWIAVITWANMTAYPSTSNPHETVTHQLVLATDGVKSFAIFNYGAMNWQQTWRDARSGYTAADSVNFFDSKYSGIPEIFNINDFDGNTGIRGKWFFRLDVSAEGDVNYDQLCLGWASLQDEALLVNYTLDSQPCPCSWTQATRDRRFRTYWDDMCVELRWTSPLGIGQRCCYSDIEDDPEDSGALLLGFPGGGSLSLFDPRVDPEQYRAQDVLPRSYCCFLSRNCDLYYRYRPSDTCERYDPPRWAIGLGDPHLTTLDGKSYTFNGLGEYLVLGVPDAMLVVQGRTRKAVDVNGTATKATIFSAFVAKQGESSTVQMNLKDDASGIDVYVDGDLFSNFTNFEVGDGQDFNSVTVSKGANGSVVTSFSSGIAAEVAVDVGIMTITVMAPPRFKGNTKGLMGLWNDDVTDDFTRPDGTSISINASDSDIYYSFGQLWNVSESDSIFYYGSQSWRDFANPDPDFVPLLEVQFATEELRQQAEELCRGNKECLFDTAATGDLMTGAATANTGERFVQDTSLIANFPPKIFGPTVVNATTGREVSFGLTATDINNDTVRFSAQNIPGNAVFDNATATFSWTPSSQISSLNMSFTASDGKGGTSILRPTVNLCKCENNGTCDFDNLADDQNIDSLLRVVACLCGPGLEGTFCEVDIDGCEDDPCYMGVNCTDVPAPGVGYTCSACPEGMEGDGAKCRDIDECTNGTHKCGPKAVCRNELRSYSCECPSGYRLTENKRNCTDQAARNVCAVSLCENCRTENGVAVCFCPSGYKLAADNITCEVCAEGRYGVNCAEICGCNRGECNVTVGCVCPAGWKGAQCEVDANECEDDDICPSNRTCENSVGSIRRRRCGVRASYNNTTNINNIKTNNSGIETNSNSIETNSINIETNSINIETNSYCVETNIAEVSIPTEVTLERNFTQELNNRTHPVFQELASKVRTEVSKAYQNNPNFQRVVVKGFRSGSVVASLDTVFKNNQAVPDPVEAVALLKRYIDNNGGKLGDLAASQVAYAPPNTTAVPITNCNCAAEVNCVSYAGRCLAFCSPNPNYCLNGGTCMDSNSGTLSCQYA</sequence>
<evidence type="ECO:0000259" key="18">
    <source>
        <dbReference type="PROSITE" id="PS50856"/>
    </source>
</evidence>
<dbReference type="SUPFAM" id="SSF49313">
    <property type="entry name" value="Cadherin-like"/>
    <property type="match status" value="1"/>
</dbReference>
<dbReference type="Gene3D" id="3.30.70.960">
    <property type="entry name" value="SEA domain"/>
    <property type="match status" value="1"/>
</dbReference>
<feature type="domain" description="FZ" evidence="16">
    <location>
        <begin position="360"/>
        <end position="486"/>
    </location>
</feature>
<organism>
    <name type="scientific">Branchiostoma floridae</name>
    <name type="common">Florida lancelet</name>
    <name type="synonym">Amphioxus</name>
    <dbReference type="NCBI Taxonomy" id="7739"/>
    <lineage>
        <taxon>Eukaryota</taxon>
        <taxon>Metazoa</taxon>
        <taxon>Chordata</taxon>
        <taxon>Cephalochordata</taxon>
        <taxon>Leptocardii</taxon>
        <taxon>Amphioxiformes</taxon>
        <taxon>Branchiostomatidae</taxon>
        <taxon>Branchiostoma</taxon>
    </lineage>
</organism>
<dbReference type="Gene3D" id="1.10.2000.10">
    <property type="entry name" value="Frizzled cysteine-rich domain"/>
    <property type="match status" value="7"/>
</dbReference>
<dbReference type="InterPro" id="IPR036857">
    <property type="entry name" value="Thyroglobulin_1_sf"/>
</dbReference>
<dbReference type="GO" id="GO:0005509">
    <property type="term" value="F:calcium ion binding"/>
    <property type="evidence" value="ECO:0007669"/>
    <property type="project" value="InterPro"/>
</dbReference>
<dbReference type="InterPro" id="IPR005533">
    <property type="entry name" value="AMOP_dom"/>
</dbReference>
<feature type="disulfide bond" evidence="11">
    <location>
        <begin position="531"/>
        <end position="569"/>
    </location>
</feature>
<dbReference type="SUPFAM" id="SSF49899">
    <property type="entry name" value="Concanavalin A-like lectins/glucanases"/>
    <property type="match status" value="2"/>
</dbReference>
<keyword evidence="9 11" id="KW-1015">Disulfide bond</keyword>
<evidence type="ECO:0000256" key="9">
    <source>
        <dbReference type="ARBA" id="ARBA00023157"/>
    </source>
</evidence>
<feature type="domain" description="MAM" evidence="17">
    <location>
        <begin position="1"/>
        <end position="107"/>
    </location>
</feature>
<dbReference type="InterPro" id="IPR018097">
    <property type="entry name" value="EGF_Ca-bd_CS"/>
</dbReference>
<feature type="domain" description="MAM" evidence="17">
    <location>
        <begin position="604"/>
        <end position="756"/>
    </location>
</feature>
<dbReference type="SMART" id="SM00179">
    <property type="entry name" value="EGF_CA"/>
    <property type="match status" value="2"/>
</dbReference>
<dbReference type="GO" id="GO:0071944">
    <property type="term" value="C:cell periphery"/>
    <property type="evidence" value="ECO:0007669"/>
    <property type="project" value="UniProtKB-ARBA"/>
</dbReference>
<dbReference type="SMART" id="SM00211">
    <property type="entry name" value="TY"/>
    <property type="match status" value="1"/>
</dbReference>
<feature type="domain" description="EGF-like" evidence="15">
    <location>
        <begin position="2264"/>
        <end position="2306"/>
    </location>
</feature>
<dbReference type="EMBL" id="GG666487">
    <property type="protein sequence ID" value="EEN64546.1"/>
    <property type="molecule type" value="Genomic_DNA"/>
</dbReference>
<dbReference type="SMART" id="SM00200">
    <property type="entry name" value="SEA"/>
    <property type="match status" value="1"/>
</dbReference>
<feature type="compositionally biased region" description="Acidic residues" evidence="13">
    <location>
        <begin position="695"/>
        <end position="710"/>
    </location>
</feature>
<dbReference type="SMART" id="SM00181">
    <property type="entry name" value="EGF"/>
    <property type="match status" value="5"/>
</dbReference>
<feature type="domain" description="VWFD" evidence="21">
    <location>
        <begin position="1816"/>
        <end position="2015"/>
    </location>
</feature>
<evidence type="ECO:0000256" key="13">
    <source>
        <dbReference type="SAM" id="MobiDB-lite"/>
    </source>
</evidence>
<evidence type="ECO:0000256" key="11">
    <source>
        <dbReference type="PROSITE-ProRule" id="PRU00090"/>
    </source>
</evidence>
<feature type="domain" description="Thyroglobulin type-1" evidence="19">
    <location>
        <begin position="1353"/>
        <end position="1422"/>
    </location>
</feature>
<evidence type="ECO:0000259" key="20">
    <source>
        <dbReference type="PROSITE" id="PS51220"/>
    </source>
</evidence>
<feature type="domain" description="AMOP" evidence="18">
    <location>
        <begin position="1676"/>
        <end position="1804"/>
    </location>
</feature>
<evidence type="ECO:0000256" key="7">
    <source>
        <dbReference type="ARBA" id="ARBA00022989"/>
    </source>
</evidence>
<dbReference type="PROSITE" id="PS51162">
    <property type="entry name" value="THYROGLOBULIN_1_2"/>
    <property type="match status" value="1"/>
</dbReference>
<dbReference type="CDD" id="cd00191">
    <property type="entry name" value="TY"/>
    <property type="match status" value="1"/>
</dbReference>
<dbReference type="FunFam" id="2.10.25.10:FF:000038">
    <property type="entry name" value="Fibrillin 2"/>
    <property type="match status" value="1"/>
</dbReference>
<feature type="domain" description="FZ" evidence="16">
    <location>
        <begin position="114"/>
        <end position="241"/>
    </location>
</feature>
<comment type="caution">
    <text evidence="10">Lacks conserved residue(s) required for the propagation of feature annotation.</text>
</comment>
<feature type="domain" description="FZ" evidence="16">
    <location>
        <begin position="237"/>
        <end position="295"/>
    </location>
</feature>
<evidence type="ECO:0000259" key="16">
    <source>
        <dbReference type="PROSITE" id="PS50038"/>
    </source>
</evidence>
<dbReference type="CDD" id="cd00054">
    <property type="entry name" value="EGF_CA"/>
    <property type="match status" value="1"/>
</dbReference>
<dbReference type="PROSITE" id="PS50038">
    <property type="entry name" value="FZ"/>
    <property type="match status" value="7"/>
</dbReference>
<keyword evidence="4" id="KW-0812">Transmembrane</keyword>
<keyword evidence="5" id="KW-0732">Signal</keyword>
<evidence type="ECO:0000256" key="8">
    <source>
        <dbReference type="ARBA" id="ARBA00023136"/>
    </source>
</evidence>
<dbReference type="InterPro" id="IPR020067">
    <property type="entry name" value="Frizzled_dom"/>
</dbReference>
<dbReference type="Gene3D" id="2.10.25.10">
    <property type="entry name" value="Laminin"/>
    <property type="match status" value="3"/>
</dbReference>
<evidence type="ECO:0000256" key="4">
    <source>
        <dbReference type="ARBA" id="ARBA00022692"/>
    </source>
</evidence>
<dbReference type="PROSITE" id="PS50060">
    <property type="entry name" value="MAM_2"/>
    <property type="match status" value="3"/>
</dbReference>
<dbReference type="SUPFAM" id="SSF63501">
    <property type="entry name" value="Frizzled cysteine-rich domain"/>
    <property type="match status" value="8"/>
</dbReference>
<evidence type="ECO:0000313" key="22">
    <source>
        <dbReference type="EMBL" id="EEN64546.1"/>
    </source>
</evidence>
<dbReference type="PROSITE" id="PS00484">
    <property type="entry name" value="THYROGLOBULIN_1_1"/>
    <property type="match status" value="1"/>
</dbReference>
<dbReference type="PROSITE" id="PS01187">
    <property type="entry name" value="EGF_CA"/>
    <property type="match status" value="1"/>
</dbReference>
<dbReference type="PROSITE" id="PS00010">
    <property type="entry name" value="ASX_HYDROXYL"/>
    <property type="match status" value="1"/>
</dbReference>
<dbReference type="eggNOG" id="KOG1214">
    <property type="taxonomic scope" value="Eukaryota"/>
</dbReference>
<dbReference type="PANTHER" id="PTHR13802">
    <property type="entry name" value="MUCIN 4-RELATED"/>
    <property type="match status" value="1"/>
</dbReference>
<dbReference type="InterPro" id="IPR049883">
    <property type="entry name" value="NOTCH1_EGF-like"/>
</dbReference>
<feature type="region of interest" description="Disordered" evidence="13">
    <location>
        <begin position="35"/>
        <end position="57"/>
    </location>
</feature>
<feature type="compositionally biased region" description="Acidic residues" evidence="13">
    <location>
        <begin position="46"/>
        <end position="57"/>
    </location>
</feature>
<dbReference type="Pfam" id="PF06119">
    <property type="entry name" value="NIDO"/>
    <property type="match status" value="1"/>
</dbReference>
<dbReference type="Pfam" id="PF23263">
    <property type="entry name" value="C8-3_MUC4"/>
    <property type="match status" value="1"/>
</dbReference>
<dbReference type="Pfam" id="PF05345">
    <property type="entry name" value="He_PIG"/>
    <property type="match status" value="1"/>
</dbReference>
<evidence type="ECO:0000259" key="14">
    <source>
        <dbReference type="PROSITE" id="PS50024"/>
    </source>
</evidence>
<dbReference type="InterPro" id="IPR000716">
    <property type="entry name" value="Thyroglobulin_1"/>
</dbReference>
<dbReference type="InterPro" id="IPR003886">
    <property type="entry name" value="NIDO_dom"/>
</dbReference>
<dbReference type="Pfam" id="PF07645">
    <property type="entry name" value="EGF_CA"/>
    <property type="match status" value="1"/>
</dbReference>
<dbReference type="CDD" id="cd07066">
    <property type="entry name" value="CRD_FZ"/>
    <property type="match status" value="7"/>
</dbReference>
<dbReference type="SUPFAM" id="SSF57610">
    <property type="entry name" value="Thyroglobulin type-1 domain"/>
    <property type="match status" value="1"/>
</dbReference>
<dbReference type="InterPro" id="IPR036790">
    <property type="entry name" value="Frizzled_dom_sf"/>
</dbReference>
<dbReference type="Gene3D" id="2.60.40.10">
    <property type="entry name" value="Immunoglobulins"/>
    <property type="match status" value="1"/>
</dbReference>
<dbReference type="GO" id="GO:0007160">
    <property type="term" value="P:cell-matrix adhesion"/>
    <property type="evidence" value="ECO:0007669"/>
    <property type="project" value="InterPro"/>
</dbReference>
<dbReference type="PROSITE" id="PS00022">
    <property type="entry name" value="EGF_1"/>
    <property type="match status" value="2"/>
</dbReference>
<dbReference type="SUPFAM" id="SSF57196">
    <property type="entry name" value="EGF/Laminin"/>
    <property type="match status" value="1"/>
</dbReference>
<feature type="domain" description="SEA" evidence="14">
    <location>
        <begin position="2470"/>
        <end position="2589"/>
    </location>
</feature>
<keyword evidence="7" id="KW-1133">Transmembrane helix</keyword>
<feature type="domain" description="FZ" evidence="16">
    <location>
        <begin position="764"/>
        <end position="940"/>
    </location>
</feature>
<dbReference type="Pfam" id="PF01392">
    <property type="entry name" value="Fz"/>
    <property type="match status" value="7"/>
</dbReference>
<dbReference type="STRING" id="7739.C3Y513"/>
<dbReference type="PROSITE" id="PS01186">
    <property type="entry name" value="EGF_2"/>
    <property type="match status" value="2"/>
</dbReference>
<keyword evidence="6" id="KW-0677">Repeat</keyword>
<feature type="domain" description="FZ" evidence="16">
    <location>
        <begin position="478"/>
        <end position="601"/>
    </location>
</feature>
<dbReference type="InterPro" id="IPR000082">
    <property type="entry name" value="SEA_dom"/>
</dbReference>
<dbReference type="InterPro" id="IPR036364">
    <property type="entry name" value="SEA_dom_sf"/>
</dbReference>
<accession>C3Y513</accession>
<evidence type="ECO:0000256" key="2">
    <source>
        <dbReference type="ARBA" id="ARBA00009738"/>
    </source>
</evidence>
<dbReference type="SMART" id="SM00723">
    <property type="entry name" value="AMOP"/>
    <property type="match status" value="1"/>
</dbReference>
<dbReference type="Pfam" id="PF00094">
    <property type="entry name" value="VWD"/>
    <property type="match status" value="1"/>
</dbReference>
<dbReference type="InterPro" id="IPR051495">
    <property type="entry name" value="Epithelial_Barrier/Signaling"/>
</dbReference>
<dbReference type="Gene3D" id="4.10.800.10">
    <property type="entry name" value="Thyroglobulin type-1"/>
    <property type="match status" value="1"/>
</dbReference>
<evidence type="ECO:0000256" key="6">
    <source>
        <dbReference type="ARBA" id="ARBA00022737"/>
    </source>
</evidence>
<dbReference type="InterPro" id="IPR013320">
    <property type="entry name" value="ConA-like_dom_sf"/>
</dbReference>
<dbReference type="SMART" id="SM00063">
    <property type="entry name" value="FRI"/>
    <property type="match status" value="5"/>
</dbReference>
<dbReference type="InterPro" id="IPR000152">
    <property type="entry name" value="EGF-type_Asp/Asn_hydroxyl_site"/>
</dbReference>
<dbReference type="PROSITE" id="PS51233">
    <property type="entry name" value="VWFD"/>
    <property type="match status" value="1"/>
</dbReference>
<dbReference type="InterPro" id="IPR001881">
    <property type="entry name" value="EGF-like_Ca-bd_dom"/>
</dbReference>
<feature type="disulfide bond" evidence="12">
    <location>
        <begin position="1391"/>
        <end position="1398"/>
    </location>
</feature>
<feature type="domain" description="MAM" evidence="17">
    <location>
        <begin position="943"/>
        <end position="1083"/>
    </location>
</feature>
<dbReference type="eggNOG" id="KOG3577">
    <property type="taxonomic scope" value="Eukaryota"/>
</dbReference>
<feature type="domain" description="FZ" evidence="16">
    <location>
        <begin position="1083"/>
        <end position="1210"/>
    </location>
</feature>
<dbReference type="PROSITE" id="PS50856">
    <property type="entry name" value="AMOP"/>
    <property type="match status" value="1"/>
</dbReference>